<evidence type="ECO:0000313" key="1">
    <source>
        <dbReference type="EMBL" id="KAF2721808.1"/>
    </source>
</evidence>
<sequence length="112" mass="11387">MPPLRINALIASTGAKARVLLSAVCLAQVLGGLPTALATIAALGMSLDASLSRGEDGGSSGYCAGLEQERPVDTNFMVVKTGGNYSTREHSLANFQATGGFNSRGHHGSGIV</sequence>
<evidence type="ECO:0000313" key="2">
    <source>
        <dbReference type="Proteomes" id="UP000799441"/>
    </source>
</evidence>
<dbReference type="AlphaFoldDB" id="A0A9P4Q9Q7"/>
<proteinExistence type="predicted"/>
<dbReference type="EMBL" id="MU003787">
    <property type="protein sequence ID" value="KAF2721808.1"/>
    <property type="molecule type" value="Genomic_DNA"/>
</dbReference>
<gene>
    <name evidence="1" type="ORF">K431DRAFT_293938</name>
</gene>
<keyword evidence="2" id="KW-1185">Reference proteome</keyword>
<dbReference type="Proteomes" id="UP000799441">
    <property type="component" value="Unassembled WGS sequence"/>
</dbReference>
<protein>
    <submittedName>
        <fullName evidence="1">Uncharacterized protein</fullName>
    </submittedName>
</protein>
<accession>A0A9P4Q9Q7</accession>
<comment type="caution">
    <text evidence="1">The sequence shown here is derived from an EMBL/GenBank/DDBJ whole genome shotgun (WGS) entry which is preliminary data.</text>
</comment>
<organism evidence="1 2">
    <name type="scientific">Polychaeton citri CBS 116435</name>
    <dbReference type="NCBI Taxonomy" id="1314669"/>
    <lineage>
        <taxon>Eukaryota</taxon>
        <taxon>Fungi</taxon>
        <taxon>Dikarya</taxon>
        <taxon>Ascomycota</taxon>
        <taxon>Pezizomycotina</taxon>
        <taxon>Dothideomycetes</taxon>
        <taxon>Dothideomycetidae</taxon>
        <taxon>Capnodiales</taxon>
        <taxon>Capnodiaceae</taxon>
        <taxon>Polychaeton</taxon>
    </lineage>
</organism>
<name>A0A9P4Q9Q7_9PEZI</name>
<reference evidence="1" key="1">
    <citation type="journal article" date="2020" name="Stud. Mycol.">
        <title>101 Dothideomycetes genomes: a test case for predicting lifestyles and emergence of pathogens.</title>
        <authorList>
            <person name="Haridas S."/>
            <person name="Albert R."/>
            <person name="Binder M."/>
            <person name="Bloem J."/>
            <person name="Labutti K."/>
            <person name="Salamov A."/>
            <person name="Andreopoulos B."/>
            <person name="Baker S."/>
            <person name="Barry K."/>
            <person name="Bills G."/>
            <person name="Bluhm B."/>
            <person name="Cannon C."/>
            <person name="Castanera R."/>
            <person name="Culley D."/>
            <person name="Daum C."/>
            <person name="Ezra D."/>
            <person name="Gonzalez J."/>
            <person name="Henrissat B."/>
            <person name="Kuo A."/>
            <person name="Liang C."/>
            <person name="Lipzen A."/>
            <person name="Lutzoni F."/>
            <person name="Magnuson J."/>
            <person name="Mondo S."/>
            <person name="Nolan M."/>
            <person name="Ohm R."/>
            <person name="Pangilinan J."/>
            <person name="Park H.-J."/>
            <person name="Ramirez L."/>
            <person name="Alfaro M."/>
            <person name="Sun H."/>
            <person name="Tritt A."/>
            <person name="Yoshinaga Y."/>
            <person name="Zwiers L.-H."/>
            <person name="Turgeon B."/>
            <person name="Goodwin S."/>
            <person name="Spatafora J."/>
            <person name="Crous P."/>
            <person name="Grigoriev I."/>
        </authorList>
    </citation>
    <scope>NUCLEOTIDE SEQUENCE</scope>
    <source>
        <strain evidence="1">CBS 116435</strain>
    </source>
</reference>